<protein>
    <submittedName>
        <fullName evidence="3">Uncharacterized protein</fullName>
    </submittedName>
</protein>
<evidence type="ECO:0000313" key="3">
    <source>
        <dbReference type="EMBL" id="RNF29201.1"/>
    </source>
</evidence>
<sequence length="136" mass="13850">MKRSVILAILAAAASVAMPALAADPAFCASMCASEQRECRAGAQALPLEQRLTGSTPEFRNPLARAAQGAVPGQATRALDAAGDNGRRMARLGACDTALQRCTRSCAAQPDGAGRSPLHQPPASPALPTSKPAQSS</sequence>
<feature type="region of interest" description="Disordered" evidence="1">
    <location>
        <begin position="107"/>
        <end position="136"/>
    </location>
</feature>
<dbReference type="OrthoDB" id="8756927at2"/>
<accession>A0A422QGX5</accession>
<organism evidence="3 4">
    <name type="scientific">Massilia aurea</name>
    <dbReference type="NCBI Taxonomy" id="373040"/>
    <lineage>
        <taxon>Bacteria</taxon>
        <taxon>Pseudomonadati</taxon>
        <taxon>Pseudomonadota</taxon>
        <taxon>Betaproteobacteria</taxon>
        <taxon>Burkholderiales</taxon>
        <taxon>Oxalobacteraceae</taxon>
        <taxon>Telluria group</taxon>
        <taxon>Massilia</taxon>
    </lineage>
</organism>
<dbReference type="AlphaFoldDB" id="A0A422QGX5"/>
<dbReference type="RefSeq" id="WP_123071012.1">
    <property type="nucleotide sequence ID" value="NZ_JSAB01000224.1"/>
</dbReference>
<dbReference type="EMBL" id="JSAB01000224">
    <property type="protein sequence ID" value="RNF29201.1"/>
    <property type="molecule type" value="Genomic_DNA"/>
</dbReference>
<gene>
    <name evidence="3" type="ORF">NM04_18975</name>
</gene>
<comment type="caution">
    <text evidence="3">The sequence shown here is derived from an EMBL/GenBank/DDBJ whole genome shotgun (WGS) entry which is preliminary data.</text>
</comment>
<evidence type="ECO:0000256" key="1">
    <source>
        <dbReference type="SAM" id="MobiDB-lite"/>
    </source>
</evidence>
<reference evidence="3" key="1">
    <citation type="submission" date="2014-10" db="EMBL/GenBank/DDBJ databases">
        <title>Massilia sp. genome.</title>
        <authorList>
            <person name="Xu B."/>
            <person name="Dai L."/>
            <person name="Huang Z."/>
        </authorList>
    </citation>
    <scope>NUCLEOTIDE SEQUENCE [LARGE SCALE GENOMIC DNA]</scope>
    <source>
        <strain evidence="3">CFS-1</strain>
    </source>
</reference>
<evidence type="ECO:0000256" key="2">
    <source>
        <dbReference type="SAM" id="SignalP"/>
    </source>
</evidence>
<name>A0A422QGX5_9BURK</name>
<proteinExistence type="predicted"/>
<keyword evidence="2" id="KW-0732">Signal</keyword>
<keyword evidence="4" id="KW-1185">Reference proteome</keyword>
<feature type="signal peptide" evidence="2">
    <location>
        <begin position="1"/>
        <end position="22"/>
    </location>
</feature>
<dbReference type="Proteomes" id="UP000283254">
    <property type="component" value="Unassembled WGS sequence"/>
</dbReference>
<feature type="chain" id="PRO_5019586339" evidence="2">
    <location>
        <begin position="23"/>
        <end position="136"/>
    </location>
</feature>
<evidence type="ECO:0000313" key="4">
    <source>
        <dbReference type="Proteomes" id="UP000283254"/>
    </source>
</evidence>